<dbReference type="InterPro" id="IPR051620">
    <property type="entry name" value="ORF904-like_C"/>
</dbReference>
<feature type="domain" description="SF3 helicase" evidence="4">
    <location>
        <begin position="180"/>
        <end position="336"/>
    </location>
</feature>
<dbReference type="InterPro" id="IPR006500">
    <property type="entry name" value="Helicase_put_C_phage/plasmid"/>
</dbReference>
<dbReference type="InterPro" id="IPR045455">
    <property type="entry name" value="NrS-1_pol-like_helicase"/>
</dbReference>
<dbReference type="InterPro" id="IPR014818">
    <property type="entry name" value="Phage/plasmid_primase_P4_C"/>
</dbReference>
<gene>
    <name evidence="5" type="ORF">Sspor_47090</name>
</gene>
<dbReference type="Pfam" id="PF08706">
    <property type="entry name" value="D5_N"/>
    <property type="match status" value="1"/>
</dbReference>
<organism evidence="5 6">
    <name type="scientific">Streptomyces spororaveus</name>
    <dbReference type="NCBI Taxonomy" id="284039"/>
    <lineage>
        <taxon>Bacteria</taxon>
        <taxon>Bacillati</taxon>
        <taxon>Actinomycetota</taxon>
        <taxon>Actinomycetes</taxon>
        <taxon>Kitasatosporales</taxon>
        <taxon>Streptomycetaceae</taxon>
        <taxon>Streptomyces</taxon>
    </lineage>
</organism>
<dbReference type="InterPro" id="IPR027417">
    <property type="entry name" value="P-loop_NTPase"/>
</dbReference>
<dbReference type="PANTHER" id="PTHR35372">
    <property type="entry name" value="ATP BINDING PROTEIN-RELATED"/>
    <property type="match status" value="1"/>
</dbReference>
<protein>
    <recommendedName>
        <fullName evidence="4">SF3 helicase domain-containing protein</fullName>
    </recommendedName>
</protein>
<dbReference type="InterPro" id="IPR036390">
    <property type="entry name" value="WH_DNA-bd_sf"/>
</dbReference>
<dbReference type="Pfam" id="PF19263">
    <property type="entry name" value="DUF5906"/>
    <property type="match status" value="1"/>
</dbReference>
<proteinExistence type="predicted"/>
<sequence length="461" mass="51156">MSLAEELPAPSNPMAVARRILPGWQDGQGRLLCRRWRGSWMHWTGTCWREFEDLLMRKRLYEQLEHATYVAGLDKDGLPEVRDWAPTRTKLGNLLDALFAVTLLPTEVDAPSWIDREKAAADRSPIVACQNGLLRIRDRALLPHTPGFFNIVSVPFEYDRQAVAPNWDSFLHELWPDDPASIAALQEWFGYVLSGRTDQQKILLLKGPTRSGKGTIARVMKELVGEENIAGPPLSALGTNFGLASLIGKPLAVIADARLSGNDSGVVERLLTISGEDTIDIDRKFREAWTGKLPTRLMVLTNELPSFGDSSGVIARRFIVLNLTVSWLGREDTGLDAKLAAEMPGILNWALEGLARLERTGRITQPESSQDAVMIMQDTASPTSAFVRERCTTGPACEVQVDALWNVWREWAEDNGVRAGTKQIFGRNLQSVVPQLTTTRPRDGGIRVRTYTGITLRPSPA</sequence>
<dbReference type="SUPFAM" id="SSF46785">
    <property type="entry name" value="Winged helix' DNA-binding domain"/>
    <property type="match status" value="1"/>
</dbReference>
<comment type="caution">
    <text evidence="5">The sequence shown here is derived from an EMBL/GenBank/DDBJ whole genome shotgun (WGS) entry which is preliminary data.</text>
</comment>
<dbReference type="EMBL" id="BNED01000005">
    <property type="protein sequence ID" value="GHI79148.1"/>
    <property type="molecule type" value="Genomic_DNA"/>
</dbReference>
<evidence type="ECO:0000256" key="3">
    <source>
        <dbReference type="ARBA" id="ARBA00022840"/>
    </source>
</evidence>
<accession>A0ABQ3TFF2</accession>
<dbReference type="RefSeq" id="WP_237403980.1">
    <property type="nucleotide sequence ID" value="NZ_BAAATO010000002.1"/>
</dbReference>
<dbReference type="Gene3D" id="3.40.50.300">
    <property type="entry name" value="P-loop containing nucleotide triphosphate hydrolases"/>
    <property type="match status" value="1"/>
</dbReference>
<dbReference type="PANTHER" id="PTHR35372:SF2">
    <property type="entry name" value="SF3 HELICASE DOMAIN-CONTAINING PROTEIN"/>
    <property type="match status" value="1"/>
</dbReference>
<dbReference type="NCBIfam" id="TIGR01613">
    <property type="entry name" value="primase_Cterm"/>
    <property type="match status" value="1"/>
</dbReference>
<evidence type="ECO:0000256" key="1">
    <source>
        <dbReference type="ARBA" id="ARBA00022741"/>
    </source>
</evidence>
<keyword evidence="3" id="KW-0067">ATP-binding</keyword>
<evidence type="ECO:0000259" key="4">
    <source>
        <dbReference type="PROSITE" id="PS51206"/>
    </source>
</evidence>
<dbReference type="InterPro" id="IPR014015">
    <property type="entry name" value="Helicase_SF3_DNA-vir"/>
</dbReference>
<keyword evidence="1" id="KW-0547">Nucleotide-binding</keyword>
<evidence type="ECO:0000313" key="5">
    <source>
        <dbReference type="EMBL" id="GHI79148.1"/>
    </source>
</evidence>
<evidence type="ECO:0000256" key="2">
    <source>
        <dbReference type="ARBA" id="ARBA00022801"/>
    </source>
</evidence>
<evidence type="ECO:0000313" key="6">
    <source>
        <dbReference type="Proteomes" id="UP000608522"/>
    </source>
</evidence>
<dbReference type="PROSITE" id="PS51206">
    <property type="entry name" value="SF3_HELICASE_1"/>
    <property type="match status" value="1"/>
</dbReference>
<dbReference type="SUPFAM" id="SSF52540">
    <property type="entry name" value="P-loop containing nucleoside triphosphate hydrolases"/>
    <property type="match status" value="1"/>
</dbReference>
<name>A0ABQ3TFF2_9ACTN</name>
<reference evidence="6" key="1">
    <citation type="submission" date="2023-07" db="EMBL/GenBank/DDBJ databases">
        <title>Whole genome shotgun sequence of Streptomyces spororaveus NBRC 15456.</title>
        <authorList>
            <person name="Komaki H."/>
            <person name="Tamura T."/>
        </authorList>
    </citation>
    <scope>NUCLEOTIDE SEQUENCE [LARGE SCALE GENOMIC DNA]</scope>
    <source>
        <strain evidence="6">NBRC 15456</strain>
    </source>
</reference>
<keyword evidence="2" id="KW-0378">Hydrolase</keyword>
<keyword evidence="6" id="KW-1185">Reference proteome</keyword>
<dbReference type="Proteomes" id="UP000608522">
    <property type="component" value="Unassembled WGS sequence"/>
</dbReference>